<gene>
    <name evidence="1" type="ORF">PZE19_21910</name>
</gene>
<keyword evidence="2" id="KW-1185">Reference proteome</keyword>
<protein>
    <submittedName>
        <fullName evidence="1">Uncharacterized protein</fullName>
    </submittedName>
</protein>
<accession>A0ABT6FFS9</accession>
<reference evidence="1 2" key="1">
    <citation type="submission" date="2023-03" db="EMBL/GenBank/DDBJ databases">
        <title>Paludisphaera mucosa sp. nov. a novel planctomycete from northern fen.</title>
        <authorList>
            <person name="Ivanova A."/>
        </authorList>
    </citation>
    <scope>NUCLEOTIDE SEQUENCE [LARGE SCALE GENOMIC DNA]</scope>
    <source>
        <strain evidence="1 2">Pla2</strain>
    </source>
</reference>
<dbReference type="EMBL" id="JARRAG010000002">
    <property type="protein sequence ID" value="MDG3006436.1"/>
    <property type="molecule type" value="Genomic_DNA"/>
</dbReference>
<sequence>MALTGKMVRLIRKLIGLHINTPIRQSVQVEELSRADSRLNPLARMVGTPTECRLQRSFCAWSDLLGFGRPFSEADWLPNPQVWRQQAERVGAAYRDQCKFLSGPDGSYMLLLNDGIVRSITCSPRFGVASLASWTRSAVQGHYFVRQREFSQNLPGPRTVLSSGWVAEHSYSEVRVDDLVFDYTHQQSGLSKVAEALGNPVMVSNPSQLQLNTAFSRAYLLDQAGSKSGISGSRFYLDQRFLDDVTDLLKHDDQVCIKIVERNSDILFAVEYLDSALQGVSMDTGDVLTAARWNQILETEKAESAARGHSVFRNGSGYRPWAMGFLLESPAIQVDLPSLKTRVYRVLGFFPSDEDPREFMFEL</sequence>
<comment type="caution">
    <text evidence="1">The sequence shown here is derived from an EMBL/GenBank/DDBJ whole genome shotgun (WGS) entry which is preliminary data.</text>
</comment>
<evidence type="ECO:0000313" key="2">
    <source>
        <dbReference type="Proteomes" id="UP001216907"/>
    </source>
</evidence>
<proteinExistence type="predicted"/>
<name>A0ABT6FFS9_9BACT</name>
<dbReference type="RefSeq" id="WP_277862733.1">
    <property type="nucleotide sequence ID" value="NZ_JARRAG010000002.1"/>
</dbReference>
<evidence type="ECO:0000313" key="1">
    <source>
        <dbReference type="EMBL" id="MDG3006436.1"/>
    </source>
</evidence>
<organism evidence="1 2">
    <name type="scientific">Paludisphaera mucosa</name>
    <dbReference type="NCBI Taxonomy" id="3030827"/>
    <lineage>
        <taxon>Bacteria</taxon>
        <taxon>Pseudomonadati</taxon>
        <taxon>Planctomycetota</taxon>
        <taxon>Planctomycetia</taxon>
        <taxon>Isosphaerales</taxon>
        <taxon>Isosphaeraceae</taxon>
        <taxon>Paludisphaera</taxon>
    </lineage>
</organism>
<dbReference type="Proteomes" id="UP001216907">
    <property type="component" value="Unassembled WGS sequence"/>
</dbReference>